<dbReference type="Pfam" id="PF07690">
    <property type="entry name" value="MFS_1"/>
    <property type="match status" value="1"/>
</dbReference>
<feature type="transmembrane region" description="Helical" evidence="5">
    <location>
        <begin position="418"/>
        <end position="438"/>
    </location>
</feature>
<dbReference type="PANTHER" id="PTHR10924">
    <property type="entry name" value="MAJOR FACILITATOR SUPERFAMILY PROTEIN-RELATED"/>
    <property type="match status" value="1"/>
</dbReference>
<dbReference type="Gene3D" id="1.20.1250.20">
    <property type="entry name" value="MFS general substrate transporter like domains"/>
    <property type="match status" value="2"/>
</dbReference>
<evidence type="ECO:0000256" key="2">
    <source>
        <dbReference type="ARBA" id="ARBA00022692"/>
    </source>
</evidence>
<comment type="caution">
    <text evidence="6">The sequence shown here is derived from an EMBL/GenBank/DDBJ whole genome shotgun (WGS) entry which is preliminary data.</text>
</comment>
<proteinExistence type="predicted"/>
<gene>
    <name evidence="6" type="ORF">BpHYR1_039638</name>
</gene>
<dbReference type="GO" id="GO:0015232">
    <property type="term" value="F:heme transmembrane transporter activity"/>
    <property type="evidence" value="ECO:0007669"/>
    <property type="project" value="TreeGrafter"/>
</dbReference>
<reference evidence="6 7" key="1">
    <citation type="journal article" date="2018" name="Sci. Rep.">
        <title>Genomic signatures of local adaptation to the degree of environmental predictability in rotifers.</title>
        <authorList>
            <person name="Franch-Gras L."/>
            <person name="Hahn C."/>
            <person name="Garcia-Roger E.M."/>
            <person name="Carmona M.J."/>
            <person name="Serra M."/>
            <person name="Gomez A."/>
        </authorList>
    </citation>
    <scope>NUCLEOTIDE SEQUENCE [LARGE SCALE GENOMIC DNA]</scope>
    <source>
        <strain evidence="6">HYR1</strain>
    </source>
</reference>
<name>A0A3M7S8A8_BRAPC</name>
<keyword evidence="6" id="KW-0675">Receptor</keyword>
<evidence type="ECO:0000256" key="4">
    <source>
        <dbReference type="ARBA" id="ARBA00023136"/>
    </source>
</evidence>
<evidence type="ECO:0000313" key="7">
    <source>
        <dbReference type="Proteomes" id="UP000276133"/>
    </source>
</evidence>
<sequence>MTTNGISGYFDVDVKSEFDPNEKVKNSDSINDMDSSVKPFLYTRRWIILTIFILISILNSLHLNLYSEIPNVMVSVYHPGDSNDKSSQYNMINWLSIVHLVSNIVFVIPVILLNDCLGFRCCCLLGASLGTIGSWIKYSSIKPVVYEVLLFGQIVCSVSQTFISICLIRLSGVWFGRNEVATTISVGVLSSKIGHLVSFVMVPYLISKYNSHEMNIYYFDIIYLTVSALLSLLSILSLILVRDYPEKCPSFAQIEIRNNQKTLLSINYREKFVQSWVSMSKIWSKQSYVFVAVSHAFLIGSMYSITYLLNQILYANYFQENSTKIGIIELFLIISSILGFISSGLLIDFTKSFKILTVISYVITFISTVAFTTTINLDIWFPFCTIFFLGFFSGFYLPASYEYAIERTYPVSESTSCGFLIFISSITGIAMTYTYAFIILNFGVFYGNCFLCVLQLIGMILTSLISTEYKRERVNLDKRSHHEIDNRLKMTPKKLRN</sequence>
<protein>
    <submittedName>
        <fullName evidence="6">Feline leukemia virus subgroup C receptor-related 1</fullName>
    </submittedName>
</protein>
<dbReference type="SUPFAM" id="SSF103473">
    <property type="entry name" value="MFS general substrate transporter"/>
    <property type="match status" value="1"/>
</dbReference>
<dbReference type="GO" id="GO:0020037">
    <property type="term" value="F:heme binding"/>
    <property type="evidence" value="ECO:0007669"/>
    <property type="project" value="TreeGrafter"/>
</dbReference>
<comment type="subcellular location">
    <subcellularLocation>
        <location evidence="1">Membrane</location>
        <topology evidence="1">Multi-pass membrane protein</topology>
    </subcellularLocation>
</comment>
<dbReference type="GO" id="GO:0097037">
    <property type="term" value="P:heme export"/>
    <property type="evidence" value="ECO:0007669"/>
    <property type="project" value="TreeGrafter"/>
</dbReference>
<keyword evidence="7" id="KW-1185">Reference proteome</keyword>
<accession>A0A3M7S8A8</accession>
<keyword evidence="2 5" id="KW-0812">Transmembrane</keyword>
<dbReference type="EMBL" id="REGN01001893">
    <property type="protein sequence ID" value="RNA31818.1"/>
    <property type="molecule type" value="Genomic_DNA"/>
</dbReference>
<dbReference type="AlphaFoldDB" id="A0A3M7S8A8"/>
<feature type="transmembrane region" description="Helical" evidence="5">
    <location>
        <begin position="221"/>
        <end position="241"/>
    </location>
</feature>
<feature type="transmembrane region" description="Helical" evidence="5">
    <location>
        <begin position="46"/>
        <end position="66"/>
    </location>
</feature>
<evidence type="ECO:0000256" key="1">
    <source>
        <dbReference type="ARBA" id="ARBA00004141"/>
    </source>
</evidence>
<feature type="transmembrane region" description="Helical" evidence="5">
    <location>
        <begin position="117"/>
        <end position="136"/>
    </location>
</feature>
<feature type="transmembrane region" description="Helical" evidence="5">
    <location>
        <begin position="91"/>
        <end position="112"/>
    </location>
</feature>
<dbReference type="OrthoDB" id="422206at2759"/>
<feature type="transmembrane region" description="Helical" evidence="5">
    <location>
        <begin position="148"/>
        <end position="168"/>
    </location>
</feature>
<dbReference type="STRING" id="10195.A0A3M7S8A8"/>
<feature type="transmembrane region" description="Helical" evidence="5">
    <location>
        <begin position="180"/>
        <end position="206"/>
    </location>
</feature>
<feature type="transmembrane region" description="Helical" evidence="5">
    <location>
        <begin position="444"/>
        <end position="465"/>
    </location>
</feature>
<feature type="transmembrane region" description="Helical" evidence="5">
    <location>
        <begin position="353"/>
        <end position="373"/>
    </location>
</feature>
<evidence type="ECO:0000256" key="5">
    <source>
        <dbReference type="SAM" id="Phobius"/>
    </source>
</evidence>
<feature type="transmembrane region" description="Helical" evidence="5">
    <location>
        <begin position="379"/>
        <end position="397"/>
    </location>
</feature>
<dbReference type="PANTHER" id="PTHR10924:SF4">
    <property type="entry name" value="GH15861P"/>
    <property type="match status" value="1"/>
</dbReference>
<keyword evidence="3 5" id="KW-1133">Transmembrane helix</keyword>
<feature type="transmembrane region" description="Helical" evidence="5">
    <location>
        <begin position="288"/>
        <end position="305"/>
    </location>
</feature>
<dbReference type="Proteomes" id="UP000276133">
    <property type="component" value="Unassembled WGS sequence"/>
</dbReference>
<organism evidence="6 7">
    <name type="scientific">Brachionus plicatilis</name>
    <name type="common">Marine rotifer</name>
    <name type="synonym">Brachionus muelleri</name>
    <dbReference type="NCBI Taxonomy" id="10195"/>
    <lineage>
        <taxon>Eukaryota</taxon>
        <taxon>Metazoa</taxon>
        <taxon>Spiralia</taxon>
        <taxon>Gnathifera</taxon>
        <taxon>Rotifera</taxon>
        <taxon>Eurotatoria</taxon>
        <taxon>Monogononta</taxon>
        <taxon>Pseudotrocha</taxon>
        <taxon>Ploima</taxon>
        <taxon>Brachionidae</taxon>
        <taxon>Brachionus</taxon>
    </lineage>
</organism>
<evidence type="ECO:0000256" key="3">
    <source>
        <dbReference type="ARBA" id="ARBA00022989"/>
    </source>
</evidence>
<dbReference type="InterPro" id="IPR049680">
    <property type="entry name" value="FLVCR1-2_SLC49-like"/>
</dbReference>
<dbReference type="InterPro" id="IPR011701">
    <property type="entry name" value="MFS"/>
</dbReference>
<feature type="transmembrane region" description="Helical" evidence="5">
    <location>
        <begin position="325"/>
        <end position="346"/>
    </location>
</feature>
<keyword evidence="4 5" id="KW-0472">Membrane</keyword>
<dbReference type="GO" id="GO:0016020">
    <property type="term" value="C:membrane"/>
    <property type="evidence" value="ECO:0007669"/>
    <property type="project" value="UniProtKB-SubCell"/>
</dbReference>
<dbReference type="InterPro" id="IPR036259">
    <property type="entry name" value="MFS_trans_sf"/>
</dbReference>
<evidence type="ECO:0000313" key="6">
    <source>
        <dbReference type="EMBL" id="RNA31818.1"/>
    </source>
</evidence>